<dbReference type="PANTHER" id="PTHR24416:SF611">
    <property type="entry name" value="TYROSINE-PROTEIN KINASE TRANSMEMBRANE RECEPTOR ROR"/>
    <property type="match status" value="1"/>
</dbReference>
<feature type="compositionally biased region" description="Polar residues" evidence="1">
    <location>
        <begin position="471"/>
        <end position="496"/>
    </location>
</feature>
<proteinExistence type="predicted"/>
<dbReference type="PROSITE" id="PS50011">
    <property type="entry name" value="PROTEIN_KINASE_DOM"/>
    <property type="match status" value="1"/>
</dbReference>
<dbReference type="AlphaFoldDB" id="A0A818ZEY2"/>
<dbReference type="Proteomes" id="UP000663823">
    <property type="component" value="Unassembled WGS sequence"/>
</dbReference>
<dbReference type="Pfam" id="PF07714">
    <property type="entry name" value="PK_Tyr_Ser-Thr"/>
    <property type="match status" value="1"/>
</dbReference>
<feature type="region of interest" description="Disordered" evidence="1">
    <location>
        <begin position="471"/>
        <end position="508"/>
    </location>
</feature>
<organism evidence="3 4">
    <name type="scientific">Rotaria sordida</name>
    <dbReference type="NCBI Taxonomy" id="392033"/>
    <lineage>
        <taxon>Eukaryota</taxon>
        <taxon>Metazoa</taxon>
        <taxon>Spiralia</taxon>
        <taxon>Gnathifera</taxon>
        <taxon>Rotifera</taxon>
        <taxon>Eurotatoria</taxon>
        <taxon>Bdelloidea</taxon>
        <taxon>Philodinida</taxon>
        <taxon>Philodinidae</taxon>
        <taxon>Rotaria</taxon>
    </lineage>
</organism>
<dbReference type="InterPro" id="IPR001245">
    <property type="entry name" value="Ser-Thr/Tyr_kinase_cat_dom"/>
</dbReference>
<evidence type="ECO:0000313" key="3">
    <source>
        <dbReference type="EMBL" id="CAF3768129.1"/>
    </source>
</evidence>
<comment type="caution">
    <text evidence="3">The sequence shown here is derived from an EMBL/GenBank/DDBJ whole genome shotgun (WGS) entry which is preliminary data.</text>
</comment>
<dbReference type="PRINTS" id="PR00109">
    <property type="entry name" value="TYRKINASE"/>
</dbReference>
<protein>
    <recommendedName>
        <fullName evidence="2">Protein kinase domain-containing protein</fullName>
    </recommendedName>
</protein>
<name>A0A818ZEY2_9BILA</name>
<accession>A0A818ZEY2</accession>
<dbReference type="SUPFAM" id="SSF56112">
    <property type="entry name" value="Protein kinase-like (PK-like)"/>
    <property type="match status" value="1"/>
</dbReference>
<dbReference type="GO" id="GO:0043235">
    <property type="term" value="C:receptor complex"/>
    <property type="evidence" value="ECO:0007669"/>
    <property type="project" value="TreeGrafter"/>
</dbReference>
<dbReference type="GO" id="GO:0007169">
    <property type="term" value="P:cell surface receptor protein tyrosine kinase signaling pathway"/>
    <property type="evidence" value="ECO:0007669"/>
    <property type="project" value="TreeGrafter"/>
</dbReference>
<reference evidence="3" key="1">
    <citation type="submission" date="2021-02" db="EMBL/GenBank/DDBJ databases">
        <authorList>
            <person name="Nowell W R."/>
        </authorList>
    </citation>
    <scope>NUCLEOTIDE SEQUENCE</scope>
</reference>
<dbReference type="GO" id="GO:0004714">
    <property type="term" value="F:transmembrane receptor protein tyrosine kinase activity"/>
    <property type="evidence" value="ECO:0007669"/>
    <property type="project" value="TreeGrafter"/>
</dbReference>
<feature type="domain" description="Protein kinase" evidence="2">
    <location>
        <begin position="21"/>
        <end position="282"/>
    </location>
</feature>
<dbReference type="EMBL" id="CAJOAX010002065">
    <property type="protein sequence ID" value="CAF3768129.1"/>
    <property type="molecule type" value="Genomic_DNA"/>
</dbReference>
<dbReference type="InterPro" id="IPR050122">
    <property type="entry name" value="RTK"/>
</dbReference>
<dbReference type="PANTHER" id="PTHR24416">
    <property type="entry name" value="TYROSINE-PROTEIN KINASE RECEPTOR"/>
    <property type="match status" value="1"/>
</dbReference>
<dbReference type="InterPro" id="IPR000719">
    <property type="entry name" value="Prot_kinase_dom"/>
</dbReference>
<gene>
    <name evidence="3" type="ORF">OTI717_LOCUS16501</name>
</gene>
<dbReference type="InterPro" id="IPR011009">
    <property type="entry name" value="Kinase-like_dom_sf"/>
</dbReference>
<evidence type="ECO:0000256" key="1">
    <source>
        <dbReference type="SAM" id="MobiDB-lite"/>
    </source>
</evidence>
<dbReference type="GO" id="GO:0005524">
    <property type="term" value="F:ATP binding"/>
    <property type="evidence" value="ECO:0007669"/>
    <property type="project" value="InterPro"/>
</dbReference>
<sequence>MNNRTSLATLKRQTAYTLDVDIRKGEKITGAFGKTFYRANWINQEDSPIVLLEMKVNKTTDEALLYISLHHPHIIKTYGLVKPNGHIIGSDSILLLQEYAEDGDLGILLSERYFIPSQYVLLEIFIQISSAMIYLSENGIIHGDLACRNALVFQSHPYESKQNLVKLIDFGLTRDDSIPKYVKIHIPIRYVAKEILLSQGRSNYSQKSDVYSFGVLMWEACSFGAIPYVDINDDQEVSQRKLQDKKLTRPNKCDSNIWKLMNICWNDKPYDRPNFDIIHTQLMNIKNIQSSSTSSLTNSILSSSRMNEKNPCLFKIEYETCNDCGLRYTDYDSHLNKCNTQKLTCFQCGQQYQRAIYDDHMKTCARLSKSIISRKPTLHNNSYISKPTTTRLPCEICNRPIDESEFKTHQKQCMENDRRRIEDKRRKIEQSKSTIEVECTFCNGKYSTEELDNHQNNCRLNLMNVSDTLSIQSREESTSIPNTDFHPGNTTNTTQPKPVDNKTTTSTTANKNKQLSCFQKFLSRLLSFTRKS</sequence>
<evidence type="ECO:0000259" key="2">
    <source>
        <dbReference type="PROSITE" id="PS50011"/>
    </source>
</evidence>
<evidence type="ECO:0000313" key="4">
    <source>
        <dbReference type="Proteomes" id="UP000663823"/>
    </source>
</evidence>
<dbReference type="Gene3D" id="1.10.510.10">
    <property type="entry name" value="Transferase(Phosphotransferase) domain 1"/>
    <property type="match status" value="1"/>
</dbReference>
<dbReference type="GO" id="GO:0005886">
    <property type="term" value="C:plasma membrane"/>
    <property type="evidence" value="ECO:0007669"/>
    <property type="project" value="TreeGrafter"/>
</dbReference>